<evidence type="ECO:0000259" key="6">
    <source>
        <dbReference type="PROSITE" id="PS50089"/>
    </source>
</evidence>
<evidence type="ECO:0000256" key="5">
    <source>
        <dbReference type="SAM" id="MobiDB-lite"/>
    </source>
</evidence>
<reference evidence="7" key="1">
    <citation type="submission" date="2021-01" db="EMBL/GenBank/DDBJ databases">
        <authorList>
            <person name="Corre E."/>
            <person name="Pelletier E."/>
            <person name="Niang G."/>
            <person name="Scheremetjew M."/>
            <person name="Finn R."/>
            <person name="Kale V."/>
            <person name="Holt S."/>
            <person name="Cochrane G."/>
            <person name="Meng A."/>
            <person name="Brown T."/>
            <person name="Cohen L."/>
        </authorList>
    </citation>
    <scope>NUCLEOTIDE SEQUENCE</scope>
</reference>
<dbReference type="SUPFAM" id="SSF57850">
    <property type="entry name" value="RING/U-box"/>
    <property type="match status" value="1"/>
</dbReference>
<dbReference type="InterPro" id="IPR001841">
    <property type="entry name" value="Znf_RING"/>
</dbReference>
<dbReference type="PANTHER" id="PTHR45931">
    <property type="entry name" value="SI:CH211-59O9.10"/>
    <property type="match status" value="1"/>
</dbReference>
<dbReference type="SMART" id="SM00184">
    <property type="entry name" value="RING"/>
    <property type="match status" value="1"/>
</dbReference>
<organism evidence="7">
    <name type="scientific">Noctiluca scintillans</name>
    <name type="common">Sea sparkle</name>
    <name type="synonym">Red tide dinoflagellate</name>
    <dbReference type="NCBI Taxonomy" id="2966"/>
    <lineage>
        <taxon>Eukaryota</taxon>
        <taxon>Sar</taxon>
        <taxon>Alveolata</taxon>
        <taxon>Dinophyceae</taxon>
        <taxon>Noctilucales</taxon>
        <taxon>Noctilucaceae</taxon>
        <taxon>Noctiluca</taxon>
    </lineage>
</organism>
<evidence type="ECO:0000256" key="3">
    <source>
        <dbReference type="ARBA" id="ARBA00022833"/>
    </source>
</evidence>
<accession>A0A7S1F924</accession>
<feature type="compositionally biased region" description="Low complexity" evidence="5">
    <location>
        <begin position="25"/>
        <end position="38"/>
    </location>
</feature>
<keyword evidence="3" id="KW-0862">Zinc</keyword>
<evidence type="ECO:0000256" key="4">
    <source>
        <dbReference type="PROSITE-ProRule" id="PRU00175"/>
    </source>
</evidence>
<dbReference type="InterPro" id="IPR051834">
    <property type="entry name" value="RING_finger_E3_ligase"/>
</dbReference>
<dbReference type="EMBL" id="HBFQ01038320">
    <property type="protein sequence ID" value="CAD8852836.1"/>
    <property type="molecule type" value="Transcribed_RNA"/>
</dbReference>
<gene>
    <name evidence="7" type="ORF">NSCI0253_LOCUS27186</name>
</gene>
<evidence type="ECO:0000256" key="2">
    <source>
        <dbReference type="ARBA" id="ARBA00022771"/>
    </source>
</evidence>
<dbReference type="GO" id="GO:0008270">
    <property type="term" value="F:zinc ion binding"/>
    <property type="evidence" value="ECO:0007669"/>
    <property type="project" value="UniProtKB-KW"/>
</dbReference>
<dbReference type="Pfam" id="PF13639">
    <property type="entry name" value="zf-RING_2"/>
    <property type="match status" value="1"/>
</dbReference>
<protein>
    <recommendedName>
        <fullName evidence="6">RING-type domain-containing protein</fullName>
    </recommendedName>
</protein>
<evidence type="ECO:0000256" key="1">
    <source>
        <dbReference type="ARBA" id="ARBA00022723"/>
    </source>
</evidence>
<dbReference type="PROSITE" id="PS50089">
    <property type="entry name" value="ZF_RING_2"/>
    <property type="match status" value="1"/>
</dbReference>
<name>A0A7S1F924_NOCSC</name>
<evidence type="ECO:0000313" key="7">
    <source>
        <dbReference type="EMBL" id="CAD8852836.1"/>
    </source>
</evidence>
<dbReference type="CDD" id="cd16454">
    <property type="entry name" value="RING-H2_PA-TM-RING"/>
    <property type="match status" value="1"/>
</dbReference>
<dbReference type="PANTHER" id="PTHR45931:SF3">
    <property type="entry name" value="RING ZINC FINGER-CONTAINING PROTEIN"/>
    <property type="match status" value="1"/>
</dbReference>
<feature type="compositionally biased region" description="Low complexity" evidence="5">
    <location>
        <begin position="46"/>
        <end position="56"/>
    </location>
</feature>
<feature type="domain" description="RING-type" evidence="6">
    <location>
        <begin position="320"/>
        <end position="361"/>
    </location>
</feature>
<dbReference type="InterPro" id="IPR013083">
    <property type="entry name" value="Znf_RING/FYVE/PHD"/>
</dbReference>
<keyword evidence="1" id="KW-0479">Metal-binding</keyword>
<feature type="region of interest" description="Disordered" evidence="5">
    <location>
        <begin position="1"/>
        <end position="56"/>
    </location>
</feature>
<dbReference type="GO" id="GO:0061630">
    <property type="term" value="F:ubiquitin protein ligase activity"/>
    <property type="evidence" value="ECO:0007669"/>
    <property type="project" value="TreeGrafter"/>
</dbReference>
<keyword evidence="2 4" id="KW-0863">Zinc-finger</keyword>
<dbReference type="GO" id="GO:0006511">
    <property type="term" value="P:ubiquitin-dependent protein catabolic process"/>
    <property type="evidence" value="ECO:0007669"/>
    <property type="project" value="TreeGrafter"/>
</dbReference>
<sequence>MGGTPSSLSRKKQREDPRMVGVQRAEPPASAGAAPFGGQFVSNGMVSEAEPSSVASCSPSSTGGCGVPAPCRHADAVPSNRRQQEQEDEVLARRLAMEEMSAVGLGHVPVDQQGSFARAAGGGGTTTHRVSCPSCLTENEFSISAQAQPSITVRCGQCSSQFPVSLPSATVAPSLHSNRPGYVSDRLPLASHGSLQLCRSCGTMNQFPTPPPGQPAPNVLCGMCGSLSQARGTGSIGARTPNRRVEQVLRETHSSDARLTSGPMVRINIGGQRRVVPLVLLLALMAEEAERGNPAQGSDIAALPTQKLSSLDHLGEQTKCLICLENFADGDDLKTLPCLHIYHQRCIERWLTNDNSCPVCKTAIGQGLEGM</sequence>
<dbReference type="GO" id="GO:0005634">
    <property type="term" value="C:nucleus"/>
    <property type="evidence" value="ECO:0007669"/>
    <property type="project" value="TreeGrafter"/>
</dbReference>
<dbReference type="Gene3D" id="3.30.40.10">
    <property type="entry name" value="Zinc/RING finger domain, C3HC4 (zinc finger)"/>
    <property type="match status" value="1"/>
</dbReference>
<proteinExistence type="predicted"/>
<dbReference type="AlphaFoldDB" id="A0A7S1F924"/>